<keyword evidence="2" id="KW-0805">Transcription regulation</keyword>
<dbReference type="PATRIC" id="fig|857265.3.peg.1884"/>
<keyword evidence="3" id="KW-0238">DNA-binding</keyword>
<dbReference type="PANTHER" id="PTHR30537">
    <property type="entry name" value="HTH-TYPE TRANSCRIPTIONAL REGULATOR"/>
    <property type="match status" value="1"/>
</dbReference>
<dbReference type="Gene3D" id="3.40.190.290">
    <property type="match status" value="1"/>
</dbReference>
<dbReference type="CDD" id="cd08475">
    <property type="entry name" value="PBP2_CrgA_like_6"/>
    <property type="match status" value="1"/>
</dbReference>
<gene>
    <name evidence="6" type="primary">dmlR_17</name>
    <name evidence="6" type="ORF">WG78_09150</name>
</gene>
<comment type="similarity">
    <text evidence="1">Belongs to the LysR transcriptional regulatory family.</text>
</comment>
<keyword evidence="7" id="KW-1185">Reference proteome</keyword>
<evidence type="ECO:0000313" key="6">
    <source>
        <dbReference type="EMBL" id="KPC53246.1"/>
    </source>
</evidence>
<organism evidence="6 7">
    <name type="scientific">Amantichitinum ursilacus</name>
    <dbReference type="NCBI Taxonomy" id="857265"/>
    <lineage>
        <taxon>Bacteria</taxon>
        <taxon>Pseudomonadati</taxon>
        <taxon>Pseudomonadota</taxon>
        <taxon>Betaproteobacteria</taxon>
        <taxon>Neisseriales</taxon>
        <taxon>Chitinibacteraceae</taxon>
        <taxon>Amantichitinum</taxon>
    </lineage>
</organism>
<accession>A0A0N0GP06</accession>
<dbReference type="PANTHER" id="PTHR30537:SF5">
    <property type="entry name" value="HTH-TYPE TRANSCRIPTIONAL ACTIVATOR TTDR-RELATED"/>
    <property type="match status" value="1"/>
</dbReference>
<dbReference type="RefSeq" id="WP_053937495.1">
    <property type="nucleotide sequence ID" value="NZ_LAQT01000007.1"/>
</dbReference>
<protein>
    <submittedName>
        <fullName evidence="6">HTH-type transcriptional regulator DmlR</fullName>
    </submittedName>
</protein>
<keyword evidence="4" id="KW-0804">Transcription</keyword>
<dbReference type="InterPro" id="IPR058163">
    <property type="entry name" value="LysR-type_TF_proteobact-type"/>
</dbReference>
<dbReference type="Pfam" id="PF03466">
    <property type="entry name" value="LysR_substrate"/>
    <property type="match status" value="1"/>
</dbReference>
<dbReference type="SUPFAM" id="SSF46785">
    <property type="entry name" value="Winged helix' DNA-binding domain"/>
    <property type="match status" value="1"/>
</dbReference>
<dbReference type="STRING" id="857265.WG78_09150"/>
<reference evidence="6 7" key="1">
    <citation type="submission" date="2015-07" db="EMBL/GenBank/DDBJ databases">
        <title>Draft genome sequence of the Amantichitinum ursilacus IGB-41, a new chitin-degrading bacterium.</title>
        <authorList>
            <person name="Kirstahler P."/>
            <person name="Guenther M."/>
            <person name="Grumaz C."/>
            <person name="Rupp S."/>
            <person name="Zibek S."/>
            <person name="Sohn K."/>
        </authorList>
    </citation>
    <scope>NUCLEOTIDE SEQUENCE [LARGE SCALE GENOMIC DNA]</scope>
    <source>
        <strain evidence="6 7">IGB-41</strain>
    </source>
</reference>
<dbReference type="FunFam" id="1.10.10.10:FF:000001">
    <property type="entry name" value="LysR family transcriptional regulator"/>
    <property type="match status" value="1"/>
</dbReference>
<dbReference type="Proteomes" id="UP000037939">
    <property type="component" value="Unassembled WGS sequence"/>
</dbReference>
<dbReference type="Pfam" id="PF00126">
    <property type="entry name" value="HTH_1"/>
    <property type="match status" value="1"/>
</dbReference>
<dbReference type="EMBL" id="LAQT01000007">
    <property type="protein sequence ID" value="KPC53246.1"/>
    <property type="molecule type" value="Genomic_DNA"/>
</dbReference>
<dbReference type="InterPro" id="IPR036390">
    <property type="entry name" value="WH_DNA-bd_sf"/>
</dbReference>
<evidence type="ECO:0000259" key="5">
    <source>
        <dbReference type="PROSITE" id="PS50931"/>
    </source>
</evidence>
<dbReference type="GO" id="GO:0003677">
    <property type="term" value="F:DNA binding"/>
    <property type="evidence" value="ECO:0007669"/>
    <property type="project" value="UniProtKB-KW"/>
</dbReference>
<name>A0A0N0GP06_9NEIS</name>
<dbReference type="AlphaFoldDB" id="A0A0N0GP06"/>
<sequence>MSLNASQQLKDIPVFVTAVEAGSFAEAAERLHLTRSAVGKTIARLEDRLGVRLFHRTTRSQQLTADGSLFYERCLRALEEIRMATDMLESGKQQVSGRLRVAVSVLFGRMCVAPVLTQLVTQHPELTLEFSFSDRLVDLVEDGFDLAIRNGTLADRADLIARPVATHYMHLYAAPHWLARYGAPQSLDDLADLPGLIYKYSNGPKAWQFAQPDGRIREILPPHRILMDDLQALADAAIAGHGIAHLPSWLARHALRDGQLVRVLQHHEGISHVAHAVWRKTPHLPPKIRAAVDLLVDQLEVRVNPR</sequence>
<evidence type="ECO:0000313" key="7">
    <source>
        <dbReference type="Proteomes" id="UP000037939"/>
    </source>
</evidence>
<dbReference type="OrthoDB" id="9178040at2"/>
<evidence type="ECO:0000256" key="3">
    <source>
        <dbReference type="ARBA" id="ARBA00023125"/>
    </source>
</evidence>
<dbReference type="InterPro" id="IPR036388">
    <property type="entry name" value="WH-like_DNA-bd_sf"/>
</dbReference>
<dbReference type="InterPro" id="IPR000847">
    <property type="entry name" value="LysR_HTH_N"/>
</dbReference>
<evidence type="ECO:0000256" key="2">
    <source>
        <dbReference type="ARBA" id="ARBA00023015"/>
    </source>
</evidence>
<proteinExistence type="inferred from homology"/>
<dbReference type="Gene3D" id="1.10.10.10">
    <property type="entry name" value="Winged helix-like DNA-binding domain superfamily/Winged helix DNA-binding domain"/>
    <property type="match status" value="1"/>
</dbReference>
<evidence type="ECO:0000256" key="4">
    <source>
        <dbReference type="ARBA" id="ARBA00023163"/>
    </source>
</evidence>
<dbReference type="PROSITE" id="PS50931">
    <property type="entry name" value="HTH_LYSR"/>
    <property type="match status" value="1"/>
</dbReference>
<dbReference type="GO" id="GO:0003700">
    <property type="term" value="F:DNA-binding transcription factor activity"/>
    <property type="evidence" value="ECO:0007669"/>
    <property type="project" value="InterPro"/>
</dbReference>
<evidence type="ECO:0000256" key="1">
    <source>
        <dbReference type="ARBA" id="ARBA00009437"/>
    </source>
</evidence>
<dbReference type="SUPFAM" id="SSF53850">
    <property type="entry name" value="Periplasmic binding protein-like II"/>
    <property type="match status" value="1"/>
</dbReference>
<dbReference type="InterPro" id="IPR005119">
    <property type="entry name" value="LysR_subst-bd"/>
</dbReference>
<comment type="caution">
    <text evidence="6">The sequence shown here is derived from an EMBL/GenBank/DDBJ whole genome shotgun (WGS) entry which is preliminary data.</text>
</comment>
<feature type="domain" description="HTH lysR-type" evidence="5">
    <location>
        <begin position="7"/>
        <end position="64"/>
    </location>
</feature>
<dbReference type="PRINTS" id="PR00039">
    <property type="entry name" value="HTHLYSR"/>
</dbReference>